<keyword evidence="2" id="KW-1185">Reference proteome</keyword>
<name>A0A4Y8S526_9SPHI</name>
<accession>A0A4Y8S526</accession>
<evidence type="ECO:0000313" key="2">
    <source>
        <dbReference type="Proteomes" id="UP000297540"/>
    </source>
</evidence>
<dbReference type="Proteomes" id="UP000297540">
    <property type="component" value="Unassembled WGS sequence"/>
</dbReference>
<sequence>MRLKHAEHNEELCKIIKALPGNKYNDWVVTTAFYSCIHFVEHKLFPLTINGNVYKNFNSYYHAFYVNTHNSLSKHEAKIELVDVYLTTVSSNYRWLFDACMNARYKNYMVTDSIANIAEQTMDIVKKACI</sequence>
<comment type="caution">
    <text evidence="1">The sequence shown here is derived from an EMBL/GenBank/DDBJ whole genome shotgun (WGS) entry which is preliminary data.</text>
</comment>
<dbReference type="AlphaFoldDB" id="A0A4Y8S526"/>
<evidence type="ECO:0008006" key="3">
    <source>
        <dbReference type="Google" id="ProtNLM"/>
    </source>
</evidence>
<dbReference type="RefSeq" id="WP_133235890.1">
    <property type="nucleotide sequence ID" value="NZ_SOZE01000039.1"/>
</dbReference>
<protein>
    <recommendedName>
        <fullName evidence="3">HEPN domain-containing protein</fullName>
    </recommendedName>
</protein>
<reference evidence="1 2" key="1">
    <citation type="journal article" date="2017" name="Int. J. Syst. Evol. Microbiol.">
        <title>Mucilaginibacterpsychrotolerans sp. nov., isolated from peatlands.</title>
        <authorList>
            <person name="Deng Y."/>
            <person name="Shen L."/>
            <person name="Xu B."/>
            <person name="Liu Y."/>
            <person name="Gu Z."/>
            <person name="Liu H."/>
            <person name="Zhou Y."/>
        </authorList>
    </citation>
    <scope>NUCLEOTIDE SEQUENCE [LARGE SCALE GENOMIC DNA]</scope>
    <source>
        <strain evidence="1 2">NH7-4</strain>
    </source>
</reference>
<evidence type="ECO:0000313" key="1">
    <source>
        <dbReference type="EMBL" id="TFF33761.1"/>
    </source>
</evidence>
<proteinExistence type="predicted"/>
<dbReference type="OrthoDB" id="1442972at2"/>
<organism evidence="1 2">
    <name type="scientific">Mucilaginibacter psychrotolerans</name>
    <dbReference type="NCBI Taxonomy" id="1524096"/>
    <lineage>
        <taxon>Bacteria</taxon>
        <taxon>Pseudomonadati</taxon>
        <taxon>Bacteroidota</taxon>
        <taxon>Sphingobacteriia</taxon>
        <taxon>Sphingobacteriales</taxon>
        <taxon>Sphingobacteriaceae</taxon>
        <taxon>Mucilaginibacter</taxon>
    </lineage>
</organism>
<gene>
    <name evidence="1" type="ORF">E2R66_24510</name>
</gene>
<dbReference type="EMBL" id="SOZE01000039">
    <property type="protein sequence ID" value="TFF33761.1"/>
    <property type="molecule type" value="Genomic_DNA"/>
</dbReference>